<keyword evidence="2" id="KW-0472">Membrane</keyword>
<feature type="compositionally biased region" description="Polar residues" evidence="1">
    <location>
        <begin position="165"/>
        <end position="175"/>
    </location>
</feature>
<keyword evidence="2" id="KW-0812">Transmembrane</keyword>
<dbReference type="HOGENOM" id="CLU_1267046_0_0_1"/>
<keyword evidence="2" id="KW-1133">Transmembrane helix</keyword>
<evidence type="ECO:0000256" key="2">
    <source>
        <dbReference type="SAM" id="Phobius"/>
    </source>
</evidence>
<gene>
    <name evidence="3" type="ORF">HYDPIDRAFT_34533</name>
</gene>
<feature type="transmembrane region" description="Helical" evidence="2">
    <location>
        <begin position="106"/>
        <end position="128"/>
    </location>
</feature>
<evidence type="ECO:0000256" key="1">
    <source>
        <dbReference type="SAM" id="MobiDB-lite"/>
    </source>
</evidence>
<feature type="transmembrane region" description="Helical" evidence="2">
    <location>
        <begin position="65"/>
        <end position="86"/>
    </location>
</feature>
<protein>
    <submittedName>
        <fullName evidence="3">Uncharacterized protein</fullName>
    </submittedName>
</protein>
<dbReference type="EMBL" id="KN840000">
    <property type="protein sequence ID" value="KIJ58066.1"/>
    <property type="molecule type" value="Genomic_DNA"/>
</dbReference>
<accession>A0A0C9W5X6</accession>
<name>A0A0C9W5X6_9AGAM</name>
<evidence type="ECO:0000313" key="3">
    <source>
        <dbReference type="EMBL" id="KIJ58066.1"/>
    </source>
</evidence>
<reference evidence="3 4" key="1">
    <citation type="submission" date="2014-04" db="EMBL/GenBank/DDBJ databases">
        <title>Evolutionary Origins and Diversification of the Mycorrhizal Mutualists.</title>
        <authorList>
            <consortium name="DOE Joint Genome Institute"/>
            <consortium name="Mycorrhizal Genomics Consortium"/>
            <person name="Kohler A."/>
            <person name="Kuo A."/>
            <person name="Nagy L.G."/>
            <person name="Floudas D."/>
            <person name="Copeland A."/>
            <person name="Barry K.W."/>
            <person name="Cichocki N."/>
            <person name="Veneault-Fourrey C."/>
            <person name="LaButti K."/>
            <person name="Lindquist E.A."/>
            <person name="Lipzen A."/>
            <person name="Lundell T."/>
            <person name="Morin E."/>
            <person name="Murat C."/>
            <person name="Riley R."/>
            <person name="Ohm R."/>
            <person name="Sun H."/>
            <person name="Tunlid A."/>
            <person name="Henrissat B."/>
            <person name="Grigoriev I.V."/>
            <person name="Hibbett D.S."/>
            <person name="Martin F."/>
        </authorList>
    </citation>
    <scope>NUCLEOTIDE SEQUENCE [LARGE SCALE GENOMIC DNA]</scope>
    <source>
        <strain evidence="3 4">MD-312</strain>
    </source>
</reference>
<evidence type="ECO:0000313" key="4">
    <source>
        <dbReference type="Proteomes" id="UP000053820"/>
    </source>
</evidence>
<feature type="region of interest" description="Disordered" evidence="1">
    <location>
        <begin position="143"/>
        <end position="180"/>
    </location>
</feature>
<keyword evidence="4" id="KW-1185">Reference proteome</keyword>
<dbReference type="Proteomes" id="UP000053820">
    <property type="component" value="Unassembled WGS sequence"/>
</dbReference>
<sequence>MKPARIYESPPKDDFGAEARVFPGAFESSETAHLSVTENKYQKFIQEVLLYLVTWYGWNKNYVRIVDHIIMSGLLISFAGMLSALANVYHDGAEGSIYSGTSKSMSVVTVAVALVCAILFIAYHGIFLSRGLKKKDDQAVGRQLANEDDQAVGESLSGQLGGEQGNTYENPPTDDSSAEAGVPGQRVIITNLKATNVAAGLRRIPAGFYVSVSIGNDH</sequence>
<dbReference type="AlphaFoldDB" id="A0A0C9W5X6"/>
<proteinExistence type="predicted"/>
<organism evidence="3 4">
    <name type="scientific">Hydnomerulius pinastri MD-312</name>
    <dbReference type="NCBI Taxonomy" id="994086"/>
    <lineage>
        <taxon>Eukaryota</taxon>
        <taxon>Fungi</taxon>
        <taxon>Dikarya</taxon>
        <taxon>Basidiomycota</taxon>
        <taxon>Agaricomycotina</taxon>
        <taxon>Agaricomycetes</taxon>
        <taxon>Agaricomycetidae</taxon>
        <taxon>Boletales</taxon>
        <taxon>Boletales incertae sedis</taxon>
        <taxon>Leucogyrophana</taxon>
    </lineage>
</organism>
<dbReference type="OrthoDB" id="3254104at2759"/>